<organism evidence="7 8">
    <name type="scientific">Rickenella mellea</name>
    <dbReference type="NCBI Taxonomy" id="50990"/>
    <lineage>
        <taxon>Eukaryota</taxon>
        <taxon>Fungi</taxon>
        <taxon>Dikarya</taxon>
        <taxon>Basidiomycota</taxon>
        <taxon>Agaricomycotina</taxon>
        <taxon>Agaricomycetes</taxon>
        <taxon>Hymenochaetales</taxon>
        <taxon>Rickenellaceae</taxon>
        <taxon>Rickenella</taxon>
    </lineage>
</organism>
<dbReference type="AlphaFoldDB" id="A0A4Y7Q6W1"/>
<dbReference type="GO" id="GO:0010571">
    <property type="term" value="P:positive regulation of nuclear cell cycle DNA replication"/>
    <property type="evidence" value="ECO:0007669"/>
    <property type="project" value="TreeGrafter"/>
</dbReference>
<evidence type="ECO:0000256" key="3">
    <source>
        <dbReference type="ARBA" id="ARBA00022833"/>
    </source>
</evidence>
<dbReference type="PANTHER" id="PTHR15375:SF26">
    <property type="entry name" value="PROTEIN CHIFFON"/>
    <property type="match status" value="1"/>
</dbReference>
<feature type="domain" description="DBF4-type" evidence="6">
    <location>
        <begin position="484"/>
        <end position="533"/>
    </location>
</feature>
<dbReference type="Gene3D" id="3.40.50.10190">
    <property type="entry name" value="BRCT domain"/>
    <property type="match status" value="1"/>
</dbReference>
<feature type="region of interest" description="Disordered" evidence="5">
    <location>
        <begin position="546"/>
        <end position="589"/>
    </location>
</feature>
<feature type="region of interest" description="Disordered" evidence="5">
    <location>
        <begin position="427"/>
        <end position="464"/>
    </location>
</feature>
<dbReference type="STRING" id="50990.A0A4Y7Q6W1"/>
<dbReference type="CDD" id="cd00027">
    <property type="entry name" value="BRCT"/>
    <property type="match status" value="1"/>
</dbReference>
<dbReference type="InterPro" id="IPR036420">
    <property type="entry name" value="BRCT_dom_sf"/>
</dbReference>
<dbReference type="Pfam" id="PF08630">
    <property type="entry name" value="Dfp1_Him1_M"/>
    <property type="match status" value="1"/>
</dbReference>
<dbReference type="VEuPathDB" id="FungiDB:BD410DRAFT_770181"/>
<evidence type="ECO:0000256" key="1">
    <source>
        <dbReference type="ARBA" id="ARBA00022723"/>
    </source>
</evidence>
<dbReference type="InterPro" id="IPR013939">
    <property type="entry name" value="Regulatory_Dfp1/Him1"/>
</dbReference>
<evidence type="ECO:0000313" key="8">
    <source>
        <dbReference type="Proteomes" id="UP000294933"/>
    </source>
</evidence>
<feature type="compositionally biased region" description="Basic and acidic residues" evidence="5">
    <location>
        <begin position="569"/>
        <end position="581"/>
    </location>
</feature>
<accession>A0A4Y7Q6W1</accession>
<dbReference type="InterPro" id="IPR006572">
    <property type="entry name" value="Znf_DBF"/>
</dbReference>
<dbReference type="OrthoDB" id="21380at2759"/>
<evidence type="ECO:0000256" key="2">
    <source>
        <dbReference type="ARBA" id="ARBA00022771"/>
    </source>
</evidence>
<keyword evidence="3" id="KW-0862">Zinc</keyword>
<dbReference type="InterPro" id="IPR038545">
    <property type="entry name" value="Znf_DBF_sf"/>
</dbReference>
<name>A0A4Y7Q6W1_9AGAM</name>
<dbReference type="GO" id="GO:0003676">
    <property type="term" value="F:nucleic acid binding"/>
    <property type="evidence" value="ECO:0007669"/>
    <property type="project" value="InterPro"/>
</dbReference>
<sequence length="607" mass="68523">MAAVARRPLALRTQPVHYEPALSPLSMKNNATAKRPRSPDGNDLLSKPVATKRTKFLAVTPEEQVNEKEAKKAERDALKEEFRIKYTKAFPSWNFFFDTSDAERDRLAARVTQLNARVAKFFSNEVTHVITKHHITDADSNKENAPKAKPTTPLKISVLKSPIKLKGRVMEETGANNSDALVKKAKSLGMKIWDAGKLDSVLIRCLIPPLEILPSTKPPTRSLTSLLESERRYGTTSERDPAEKRHDFHYFSKNSYFVLVEDMHQELATIAALEYPITRASDGKEKGQWPVPYCHPLARCPFIEYNEKEERRRERAERAEKEREEERERALEIKKRKLQQQKQKPPADLRRSVSMSNLHREEAKAQSTLPGESIDDCDGEQGASGYLASNYMAASGNSVGITSTYGTTSTAGSSLLAAQAQLPPALRGKEVLTSRKVSTADKENQKPSIPSTLMPPPASIPNKRKGLLRKCKSTNTMKLPKRDEASKPGYCESCRIKFEDFKQHVKGKKHLKFAMTEGNFFELDFVLSRAKRKSMEEVAREQAEWEARSLQSSETQYIDLDDDDDDPGDQERLDASRSYDEETKDDEEQVAQAIVSESLYNDEEMGV</sequence>
<evidence type="ECO:0000256" key="5">
    <source>
        <dbReference type="SAM" id="MobiDB-lite"/>
    </source>
</evidence>
<dbReference type="FunFam" id="6.10.250.3410:FF:000001">
    <property type="entry name" value="Protein DBF4 homolog A"/>
    <property type="match status" value="1"/>
</dbReference>
<feature type="region of interest" description="Disordered" evidence="5">
    <location>
        <begin position="333"/>
        <end position="380"/>
    </location>
</feature>
<evidence type="ECO:0000259" key="6">
    <source>
        <dbReference type="PROSITE" id="PS51265"/>
    </source>
</evidence>
<keyword evidence="8" id="KW-1185">Reference proteome</keyword>
<dbReference type="Pfam" id="PF07535">
    <property type="entry name" value="zf-DBF"/>
    <property type="match status" value="1"/>
</dbReference>
<dbReference type="InterPro" id="IPR051590">
    <property type="entry name" value="Replication_Regulatory_Kinase"/>
</dbReference>
<feature type="compositionally biased region" description="Acidic residues" evidence="5">
    <location>
        <begin position="559"/>
        <end position="568"/>
    </location>
</feature>
<dbReference type="Proteomes" id="UP000294933">
    <property type="component" value="Unassembled WGS sequence"/>
</dbReference>
<keyword evidence="1" id="KW-0479">Metal-binding</keyword>
<dbReference type="PROSITE" id="PS51265">
    <property type="entry name" value="ZF_DBF4"/>
    <property type="match status" value="1"/>
</dbReference>
<evidence type="ECO:0000256" key="4">
    <source>
        <dbReference type="PROSITE-ProRule" id="PRU00600"/>
    </source>
</evidence>
<dbReference type="GO" id="GO:1901987">
    <property type="term" value="P:regulation of cell cycle phase transition"/>
    <property type="evidence" value="ECO:0007669"/>
    <property type="project" value="TreeGrafter"/>
</dbReference>
<dbReference type="SUPFAM" id="SSF52113">
    <property type="entry name" value="BRCT domain"/>
    <property type="match status" value="1"/>
</dbReference>
<feature type="region of interest" description="Disordered" evidence="5">
    <location>
        <begin position="1"/>
        <end position="47"/>
    </location>
</feature>
<dbReference type="GO" id="GO:0008270">
    <property type="term" value="F:zinc ion binding"/>
    <property type="evidence" value="ECO:0007669"/>
    <property type="project" value="UniProtKB-KW"/>
</dbReference>
<dbReference type="EMBL" id="ML170174">
    <property type="protein sequence ID" value="TDL22619.1"/>
    <property type="molecule type" value="Genomic_DNA"/>
</dbReference>
<evidence type="ECO:0000313" key="7">
    <source>
        <dbReference type="EMBL" id="TDL22619.1"/>
    </source>
</evidence>
<dbReference type="GO" id="GO:0043539">
    <property type="term" value="F:protein serine/threonine kinase activator activity"/>
    <property type="evidence" value="ECO:0007669"/>
    <property type="project" value="TreeGrafter"/>
</dbReference>
<keyword evidence="2 4" id="KW-0863">Zinc-finger</keyword>
<dbReference type="PANTHER" id="PTHR15375">
    <property type="entry name" value="ACTIVATOR OF S-PHASE KINASE-RELATED"/>
    <property type="match status" value="1"/>
</dbReference>
<proteinExistence type="predicted"/>
<dbReference type="Gene3D" id="6.10.250.3410">
    <property type="entry name" value="DBF zinc finger"/>
    <property type="match status" value="1"/>
</dbReference>
<dbReference type="GO" id="GO:0031431">
    <property type="term" value="C:Dbf4-dependent protein kinase complex"/>
    <property type="evidence" value="ECO:0007669"/>
    <property type="project" value="TreeGrafter"/>
</dbReference>
<feature type="compositionally biased region" description="Basic and acidic residues" evidence="5">
    <location>
        <begin position="427"/>
        <end position="445"/>
    </location>
</feature>
<dbReference type="SMART" id="SM00586">
    <property type="entry name" value="ZnF_DBF"/>
    <property type="match status" value="1"/>
</dbReference>
<reference evidence="7 8" key="1">
    <citation type="submission" date="2018-06" db="EMBL/GenBank/DDBJ databases">
        <title>A transcriptomic atlas of mushroom development highlights an independent origin of complex multicellularity.</title>
        <authorList>
            <consortium name="DOE Joint Genome Institute"/>
            <person name="Krizsan K."/>
            <person name="Almasi E."/>
            <person name="Merenyi Z."/>
            <person name="Sahu N."/>
            <person name="Viragh M."/>
            <person name="Koszo T."/>
            <person name="Mondo S."/>
            <person name="Kiss B."/>
            <person name="Balint B."/>
            <person name="Kues U."/>
            <person name="Barry K."/>
            <person name="Hegedus J.C."/>
            <person name="Henrissat B."/>
            <person name="Johnson J."/>
            <person name="Lipzen A."/>
            <person name="Ohm R."/>
            <person name="Nagy I."/>
            <person name="Pangilinan J."/>
            <person name="Yan J."/>
            <person name="Xiong Y."/>
            <person name="Grigoriev I.V."/>
            <person name="Hibbett D.S."/>
            <person name="Nagy L.G."/>
        </authorList>
    </citation>
    <scope>NUCLEOTIDE SEQUENCE [LARGE SCALE GENOMIC DNA]</scope>
    <source>
        <strain evidence="7 8">SZMC22713</strain>
    </source>
</reference>
<protein>
    <recommendedName>
        <fullName evidence="6">DBF4-type domain-containing protein</fullName>
    </recommendedName>
</protein>
<gene>
    <name evidence="7" type="ORF">BD410DRAFT_770181</name>
</gene>